<accession>A0ABR7KAK5</accession>
<keyword evidence="12" id="KW-0670">Pyruvate</keyword>
<evidence type="ECO:0000256" key="9">
    <source>
        <dbReference type="ARBA" id="ARBA00023014"/>
    </source>
</evidence>
<dbReference type="InterPro" id="IPR034457">
    <property type="entry name" value="Organic_radical-activating"/>
</dbReference>
<dbReference type="PANTHER" id="PTHR30352">
    <property type="entry name" value="PYRUVATE FORMATE-LYASE-ACTIVATING ENZYME"/>
    <property type="match status" value="1"/>
</dbReference>
<dbReference type="PROSITE" id="PS51918">
    <property type="entry name" value="RADICAL_SAM"/>
    <property type="match status" value="1"/>
</dbReference>
<reference evidence="12 13" key="1">
    <citation type="submission" date="2020-08" db="EMBL/GenBank/DDBJ databases">
        <authorList>
            <person name="Liu C."/>
            <person name="Sun Q."/>
        </authorList>
    </citation>
    <scope>NUCLEOTIDE SEQUENCE [LARGE SCALE GENOMIC DNA]</scope>
    <source>
        <strain evidence="12 13">NSJ-22</strain>
    </source>
</reference>
<evidence type="ECO:0000256" key="1">
    <source>
        <dbReference type="ARBA" id="ARBA00003141"/>
    </source>
</evidence>
<name>A0ABR7KAK5_9FIRM</name>
<dbReference type="EMBL" id="JACRWG010000018">
    <property type="protein sequence ID" value="MBC6009730.1"/>
    <property type="molecule type" value="Genomic_DNA"/>
</dbReference>
<dbReference type="SFLD" id="SFLDG01066">
    <property type="entry name" value="organic_radical-activating_enz"/>
    <property type="match status" value="1"/>
</dbReference>
<dbReference type="CDD" id="cd01335">
    <property type="entry name" value="Radical_SAM"/>
    <property type="match status" value="1"/>
</dbReference>
<keyword evidence="8 10" id="KW-0408">Iron</keyword>
<dbReference type="PANTHER" id="PTHR30352:SF5">
    <property type="entry name" value="PYRUVATE FORMATE-LYASE 1-ACTIVATING ENZYME"/>
    <property type="match status" value="1"/>
</dbReference>
<comment type="similarity">
    <text evidence="2 10">Belongs to the organic radical-activating enzymes family.</text>
</comment>
<dbReference type="GO" id="GO:0043365">
    <property type="term" value="F:[formate-C-acetyltransferase]-activating enzyme activity"/>
    <property type="evidence" value="ECO:0007669"/>
    <property type="project" value="UniProtKB-EC"/>
</dbReference>
<evidence type="ECO:0000256" key="8">
    <source>
        <dbReference type="ARBA" id="ARBA00023004"/>
    </source>
</evidence>
<sequence>MRLFFIEEENVMNARVHSVETFGLVDGPGVRFILFLHGCPFRCQFCHNPDTWASQKFEEWTPQQALDRALRFEPYWGKDGGITVSGGEPLVQIDFLLEFFKLAKAAGINTCIDTSGACFTREEPFFSKFEELMKYTDLLMVDIKEINDERHQVLTGVSNKRVLDMIQYLNDINKPIWIRHVLVPERSDFDEDLHALADYIDTLSNVKKVEVLPYHTLGVYKWKELNLEYKLEGIDPPTNERVENANKILHTDKYK</sequence>
<comment type="subcellular location">
    <subcellularLocation>
        <location evidence="10">Cytoplasm</location>
    </subcellularLocation>
</comment>
<dbReference type="EC" id="1.97.1.4" evidence="10"/>
<keyword evidence="5 10" id="KW-0949">S-adenosyl-L-methionine</keyword>
<dbReference type="InterPro" id="IPR013785">
    <property type="entry name" value="Aldolase_TIM"/>
</dbReference>
<dbReference type="PIRSF" id="PIRSF000371">
    <property type="entry name" value="PFL_act_enz"/>
    <property type="match status" value="1"/>
</dbReference>
<evidence type="ECO:0000259" key="11">
    <source>
        <dbReference type="PROSITE" id="PS51918"/>
    </source>
</evidence>
<dbReference type="InterPro" id="IPR058240">
    <property type="entry name" value="rSAM_sf"/>
</dbReference>
<comment type="cofactor">
    <cofactor evidence="10">
        <name>[4Fe-4S] cluster</name>
        <dbReference type="ChEBI" id="CHEBI:49883"/>
    </cofactor>
    <text evidence="10">Binds 1 [4Fe-4S] cluster. The cluster is coordinated with 3 cysteines and an exchangeable S-adenosyl-L-methionine.</text>
</comment>
<dbReference type="InterPro" id="IPR001989">
    <property type="entry name" value="Radical_activat_CS"/>
</dbReference>
<keyword evidence="7 10" id="KW-0560">Oxidoreductase</keyword>
<keyword evidence="9 10" id="KW-0411">Iron-sulfur</keyword>
<keyword evidence="13" id="KW-1185">Reference proteome</keyword>
<dbReference type="InterPro" id="IPR007197">
    <property type="entry name" value="rSAM"/>
</dbReference>
<evidence type="ECO:0000256" key="5">
    <source>
        <dbReference type="ARBA" id="ARBA00022691"/>
    </source>
</evidence>
<dbReference type="Pfam" id="PF04055">
    <property type="entry name" value="Radical_SAM"/>
    <property type="match status" value="1"/>
</dbReference>
<keyword evidence="4 10" id="KW-0004">4Fe-4S</keyword>
<proteinExistence type="inferred from homology"/>
<organism evidence="12 13">
    <name type="scientific">Catenibacterium faecis</name>
    <dbReference type="NCBI Taxonomy" id="2764323"/>
    <lineage>
        <taxon>Bacteria</taxon>
        <taxon>Bacillati</taxon>
        <taxon>Bacillota</taxon>
        <taxon>Erysipelotrichia</taxon>
        <taxon>Erysipelotrichales</taxon>
        <taxon>Coprobacillaceae</taxon>
        <taxon>Catenibacterium</taxon>
    </lineage>
</organism>
<protein>
    <recommendedName>
        <fullName evidence="3 10">Pyruvate formate-lyase-activating enzyme</fullName>
        <ecNumber evidence="10">1.97.1.4</ecNumber>
    </recommendedName>
</protein>
<evidence type="ECO:0000256" key="3">
    <source>
        <dbReference type="ARBA" id="ARBA00021356"/>
    </source>
</evidence>
<evidence type="ECO:0000256" key="4">
    <source>
        <dbReference type="ARBA" id="ARBA00022485"/>
    </source>
</evidence>
<comment type="function">
    <text evidence="1 10">Activation of pyruvate formate-lyase under anaerobic conditions by generation of an organic free radical, using S-adenosylmethionine and reduced flavodoxin as cosubstrates to produce 5'-deoxy-adenosine.</text>
</comment>
<dbReference type="PROSITE" id="PS01087">
    <property type="entry name" value="RADICAL_ACTIVATING"/>
    <property type="match status" value="1"/>
</dbReference>
<evidence type="ECO:0000256" key="10">
    <source>
        <dbReference type="RuleBase" id="RU362053"/>
    </source>
</evidence>
<keyword evidence="10" id="KW-0963">Cytoplasm</keyword>
<dbReference type="GO" id="GO:0016829">
    <property type="term" value="F:lyase activity"/>
    <property type="evidence" value="ECO:0007669"/>
    <property type="project" value="UniProtKB-KW"/>
</dbReference>
<dbReference type="InterPro" id="IPR012839">
    <property type="entry name" value="Organic_radical_activase"/>
</dbReference>
<comment type="catalytic activity">
    <reaction evidence="10">
        <text>glycyl-[formate C-acetyltransferase] + reduced [flavodoxin] + S-adenosyl-L-methionine = glycin-2-yl radical-[formate C-acetyltransferase] + semiquinone [flavodoxin] + 5'-deoxyadenosine + L-methionine + H(+)</text>
        <dbReference type="Rhea" id="RHEA:19225"/>
        <dbReference type="Rhea" id="RHEA-COMP:10622"/>
        <dbReference type="Rhea" id="RHEA-COMP:12190"/>
        <dbReference type="Rhea" id="RHEA-COMP:12191"/>
        <dbReference type="Rhea" id="RHEA-COMP:14480"/>
        <dbReference type="ChEBI" id="CHEBI:15378"/>
        <dbReference type="ChEBI" id="CHEBI:17319"/>
        <dbReference type="ChEBI" id="CHEBI:29947"/>
        <dbReference type="ChEBI" id="CHEBI:32722"/>
        <dbReference type="ChEBI" id="CHEBI:57618"/>
        <dbReference type="ChEBI" id="CHEBI:57844"/>
        <dbReference type="ChEBI" id="CHEBI:59789"/>
        <dbReference type="ChEBI" id="CHEBI:140311"/>
        <dbReference type="EC" id="1.97.1.4"/>
    </reaction>
</comment>
<evidence type="ECO:0000313" key="13">
    <source>
        <dbReference type="Proteomes" id="UP000603474"/>
    </source>
</evidence>
<feature type="domain" description="Radical SAM core" evidence="11">
    <location>
        <begin position="25"/>
        <end position="255"/>
    </location>
</feature>
<evidence type="ECO:0000256" key="6">
    <source>
        <dbReference type="ARBA" id="ARBA00022723"/>
    </source>
</evidence>
<dbReference type="SUPFAM" id="SSF102114">
    <property type="entry name" value="Radical SAM enzymes"/>
    <property type="match status" value="1"/>
</dbReference>
<dbReference type="NCBIfam" id="TIGR02493">
    <property type="entry name" value="PFLA"/>
    <property type="match status" value="1"/>
</dbReference>
<evidence type="ECO:0000256" key="2">
    <source>
        <dbReference type="ARBA" id="ARBA00009777"/>
    </source>
</evidence>
<evidence type="ECO:0000256" key="7">
    <source>
        <dbReference type="ARBA" id="ARBA00023002"/>
    </source>
</evidence>
<keyword evidence="12" id="KW-0456">Lyase</keyword>
<dbReference type="Gene3D" id="3.20.20.70">
    <property type="entry name" value="Aldolase class I"/>
    <property type="match status" value="1"/>
</dbReference>
<dbReference type="InterPro" id="IPR012838">
    <property type="entry name" value="PFL1_activating"/>
</dbReference>
<dbReference type="Proteomes" id="UP000603474">
    <property type="component" value="Unassembled WGS sequence"/>
</dbReference>
<evidence type="ECO:0000313" key="12">
    <source>
        <dbReference type="EMBL" id="MBC6009730.1"/>
    </source>
</evidence>
<keyword evidence="6 10" id="KW-0479">Metal-binding</keyword>
<comment type="caution">
    <text evidence="12">The sequence shown here is derived from an EMBL/GenBank/DDBJ whole genome shotgun (WGS) entry which is preliminary data.</text>
</comment>
<dbReference type="SFLD" id="SFLDS00029">
    <property type="entry name" value="Radical_SAM"/>
    <property type="match status" value="1"/>
</dbReference>
<gene>
    <name evidence="12" type="primary">pflA</name>
    <name evidence="12" type="ORF">H8909_05630</name>
</gene>